<dbReference type="RefSeq" id="WP_059070920.1">
    <property type="nucleotide sequence ID" value="NZ_LNAL01000007.1"/>
</dbReference>
<comment type="caution">
    <text evidence="1">The sequence shown here is derived from an EMBL/GenBank/DDBJ whole genome shotgun (WGS) entry which is preliminary data.</text>
</comment>
<dbReference type="EMBL" id="LNAL01000007">
    <property type="protein sequence ID" value="KUG07294.1"/>
    <property type="molecule type" value="Genomic_DNA"/>
</dbReference>
<proteinExistence type="predicted"/>
<dbReference type="AlphaFoldDB" id="A0A9X0HJW7"/>
<evidence type="ECO:0000313" key="2">
    <source>
        <dbReference type="Proteomes" id="UP000054223"/>
    </source>
</evidence>
<keyword evidence="2" id="KW-1185">Reference proteome</keyword>
<gene>
    <name evidence="1" type="ORF">ASU33_13100</name>
</gene>
<name>A0A9X0HJW7_SOLP1</name>
<evidence type="ECO:0000313" key="1">
    <source>
        <dbReference type="EMBL" id="KUG07294.1"/>
    </source>
</evidence>
<reference evidence="1 2" key="1">
    <citation type="submission" date="2015-11" db="EMBL/GenBank/DDBJ databases">
        <title>Solirubrum puertoriconensis gen. nov. an environmental bacteria isolated in Puerto Rico.</title>
        <authorList>
            <person name="Cuebas-Irizarry M.F."/>
            <person name="Montalvo-Rodriguez R."/>
        </authorList>
    </citation>
    <scope>NUCLEOTIDE SEQUENCE [LARGE SCALE GENOMIC DNA]</scope>
    <source>
        <strain evidence="1 2">MC1A</strain>
    </source>
</reference>
<protein>
    <submittedName>
        <fullName evidence="1">Uncharacterized protein</fullName>
    </submittedName>
</protein>
<dbReference type="Proteomes" id="UP000054223">
    <property type="component" value="Unassembled WGS sequence"/>
</dbReference>
<sequence>MTAEELAQAGFYPADWVPSGTTYTQGQLYVRMSTTGSMRVFVPLDSSDIEISSGDLYNPNVHHRGPVPSLDELQRILKV</sequence>
<dbReference type="OrthoDB" id="885739at2"/>
<organism evidence="1 2">
    <name type="scientific">Solirubrum puertoriconensis</name>
    <dbReference type="NCBI Taxonomy" id="1751427"/>
    <lineage>
        <taxon>Bacteria</taxon>
        <taxon>Pseudomonadati</taxon>
        <taxon>Bacteroidota</taxon>
        <taxon>Cytophagia</taxon>
        <taxon>Cytophagales</taxon>
    </lineage>
</organism>
<accession>A0A9X0HJW7</accession>